<keyword evidence="4" id="KW-1185">Reference proteome</keyword>
<dbReference type="Gene3D" id="1.25.10.10">
    <property type="entry name" value="Leucine-rich Repeat Variant"/>
    <property type="match status" value="1"/>
</dbReference>
<dbReference type="AlphaFoldDB" id="A0A0N5AM87"/>
<feature type="region of interest" description="Disordered" evidence="2">
    <location>
        <begin position="252"/>
        <end position="285"/>
    </location>
</feature>
<evidence type="ECO:0000256" key="2">
    <source>
        <dbReference type="SAM" id="MobiDB-lite"/>
    </source>
</evidence>
<name>A0A0N5AM87_9BILA</name>
<feature type="domain" description="WAPL" evidence="3">
    <location>
        <begin position="278"/>
        <end position="795"/>
    </location>
</feature>
<dbReference type="STRING" id="451379.A0A0N5AM87"/>
<dbReference type="PROSITE" id="PS51271">
    <property type="entry name" value="WAPL"/>
    <property type="match status" value="1"/>
</dbReference>
<organism evidence="4 5">
    <name type="scientific">Syphacia muris</name>
    <dbReference type="NCBI Taxonomy" id="451379"/>
    <lineage>
        <taxon>Eukaryota</taxon>
        <taxon>Metazoa</taxon>
        <taxon>Ecdysozoa</taxon>
        <taxon>Nematoda</taxon>
        <taxon>Chromadorea</taxon>
        <taxon>Rhabditida</taxon>
        <taxon>Spirurina</taxon>
        <taxon>Oxyuridomorpha</taxon>
        <taxon>Oxyuroidea</taxon>
        <taxon>Oxyuridae</taxon>
        <taxon>Syphacia</taxon>
    </lineage>
</organism>
<comment type="similarity">
    <text evidence="1">Belongs to the WAPL family.</text>
</comment>
<protein>
    <submittedName>
        <fullName evidence="5">WAPL domain-containing protein</fullName>
    </submittedName>
</protein>
<dbReference type="InterPro" id="IPR039874">
    <property type="entry name" value="WAPL"/>
</dbReference>
<evidence type="ECO:0000313" key="4">
    <source>
        <dbReference type="Proteomes" id="UP000046393"/>
    </source>
</evidence>
<feature type="compositionally biased region" description="Basic and acidic residues" evidence="2">
    <location>
        <begin position="267"/>
        <end position="277"/>
    </location>
</feature>
<dbReference type="Pfam" id="PF07814">
    <property type="entry name" value="WAPL"/>
    <property type="match status" value="1"/>
</dbReference>
<dbReference type="InterPro" id="IPR011989">
    <property type="entry name" value="ARM-like"/>
</dbReference>
<proteinExistence type="inferred from homology"/>
<evidence type="ECO:0000256" key="1">
    <source>
        <dbReference type="ARBA" id="ARBA00006854"/>
    </source>
</evidence>
<dbReference type="InterPro" id="IPR012502">
    <property type="entry name" value="WAPL_dom"/>
</dbReference>
<evidence type="ECO:0000259" key="3">
    <source>
        <dbReference type="PROSITE" id="PS51271"/>
    </source>
</evidence>
<dbReference type="WBParaSite" id="SMUV_0000568901-mRNA-1">
    <property type="protein sequence ID" value="SMUV_0000568901-mRNA-1"/>
    <property type="gene ID" value="SMUV_0000568901"/>
</dbReference>
<dbReference type="PANTHER" id="PTHR22100:SF13">
    <property type="entry name" value="WINGS APART-LIKE PROTEIN HOMOLOG"/>
    <property type="match status" value="1"/>
</dbReference>
<evidence type="ECO:0000313" key="5">
    <source>
        <dbReference type="WBParaSite" id="SMUV_0000568901-mRNA-1"/>
    </source>
</evidence>
<feature type="region of interest" description="Disordered" evidence="2">
    <location>
        <begin position="67"/>
        <end position="113"/>
    </location>
</feature>
<dbReference type="Proteomes" id="UP000046393">
    <property type="component" value="Unplaced"/>
</dbReference>
<dbReference type="InterPro" id="IPR022771">
    <property type="entry name" value="WAPL_C"/>
</dbReference>
<dbReference type="PANTHER" id="PTHR22100">
    <property type="entry name" value="WINGS APART-LIKE PROTEIN HOMOLOG"/>
    <property type="match status" value="1"/>
</dbReference>
<feature type="region of interest" description="Disordered" evidence="2">
    <location>
        <begin position="694"/>
        <end position="717"/>
    </location>
</feature>
<feature type="compositionally biased region" description="Basic and acidic residues" evidence="2">
    <location>
        <begin position="213"/>
        <end position="231"/>
    </location>
</feature>
<feature type="region of interest" description="Disordered" evidence="2">
    <location>
        <begin position="134"/>
        <end position="231"/>
    </location>
</feature>
<sequence>MSWVSSNAKLRRRYGAFSSDTPNDKAASLFDSVFSKQKPSTSQIQPAPLFRNETRIFTQTVDLNAEKNAAHASSSASNKPKTTSAHIDSKLPSSGLEKSDSSEDEDCTNQMDSQCSTTGLNLGISLVHVDSQSGKSSAEDYQESDLAGTSKVQETKSESNARPLKSKGMARSSRIHLGDGANKSSADSKSSTVVDTTNGNSGDADDDEILTPEVKRQRSDEAVTGEYEKTASDLSAKSEKFFALPSKQTKPKYKHRWGSDNEDEDFSAEKHKSRDLHLPTVPHGPEKIRNVKDANVCLESGELVDYKQDMSYILSTLLDKSSSLNLKCLSLISLAKKCSSPGFRKFLRSGGLLEKTLKAVNDAQIPSMSICISVIIYIMARDKACIKYDEATLRMLSVFLKIENPEKSTEYIKCVKLAWEALKLWYTESSSVFEGSMQFDFEENTLSPSSLILEALVYITCCNREDNMLKNEMLGLGVLQFLVSKVDKISLRFLHEKLNDQTILLCLRNLERCFRIIETCTFCSKKNQAYLISHRGGALIQTCGRLLNFCYQKIEKLADPESEIIKNSFNCVKKIAGVLINLSHDNELCSTKLGQMNEFLSLCLSFFTYLTPRYAIEDRRFDNLVLMSSLLVNLVERCNSNRRKLIDANVKFYNRETKEVCEEAALRALAQMFVLHDSAARTVDEELDNDMILEGISDDEGEKNGDDDKNDGRLKRPPAIELTEDEMAETIQKAMNKASCHMEDSVVASYVALIIGCLMQQNEESIAVVKEEMPNGDISGLTAQLQRFLDFMKYMRMRGSSHRSIERIIELLDDLNK</sequence>
<reference evidence="5" key="1">
    <citation type="submission" date="2016-04" db="UniProtKB">
        <authorList>
            <consortium name="WormBaseParasite"/>
        </authorList>
    </citation>
    <scope>IDENTIFICATION</scope>
</reference>
<feature type="compositionally biased region" description="Basic and acidic residues" evidence="2">
    <location>
        <begin position="702"/>
        <end position="714"/>
    </location>
</feature>
<feature type="compositionally biased region" description="Polar residues" evidence="2">
    <location>
        <begin position="182"/>
        <end position="201"/>
    </location>
</feature>
<accession>A0A0N5AM87</accession>